<sequence>MLEIRKNALLAPGVYEMTLAGDASAITAPGQFINIRLDGLYLRRPISVCDWGEGWIRVIYKVVG</sequence>
<gene>
    <name evidence="1" type="ORF">IAA84_06180</name>
</gene>
<accession>A0A9D1K615</accession>
<dbReference type="Gene3D" id="2.40.30.10">
    <property type="entry name" value="Translation factors"/>
    <property type="match status" value="1"/>
</dbReference>
<dbReference type="SUPFAM" id="SSF63380">
    <property type="entry name" value="Riboflavin synthase domain-like"/>
    <property type="match status" value="1"/>
</dbReference>
<comment type="caution">
    <text evidence="1">The sequence shown here is derived from an EMBL/GenBank/DDBJ whole genome shotgun (WGS) entry which is preliminary data.</text>
</comment>
<dbReference type="AlphaFoldDB" id="A0A9D1K615"/>
<proteinExistence type="predicted"/>
<reference evidence="1" key="2">
    <citation type="journal article" date="2021" name="PeerJ">
        <title>Extensive microbial diversity within the chicken gut microbiome revealed by metagenomics and culture.</title>
        <authorList>
            <person name="Gilroy R."/>
            <person name="Ravi A."/>
            <person name="Getino M."/>
            <person name="Pursley I."/>
            <person name="Horton D.L."/>
            <person name="Alikhan N.F."/>
            <person name="Baker D."/>
            <person name="Gharbi K."/>
            <person name="Hall N."/>
            <person name="Watson M."/>
            <person name="Adriaenssens E.M."/>
            <person name="Foster-Nyarko E."/>
            <person name="Jarju S."/>
            <person name="Secka A."/>
            <person name="Antonio M."/>
            <person name="Oren A."/>
            <person name="Chaudhuri R.R."/>
            <person name="La Ragione R."/>
            <person name="Hildebrand F."/>
            <person name="Pallen M.J."/>
        </authorList>
    </citation>
    <scope>NUCLEOTIDE SEQUENCE</scope>
    <source>
        <strain evidence="1">13766</strain>
    </source>
</reference>
<evidence type="ECO:0000313" key="2">
    <source>
        <dbReference type="Proteomes" id="UP000824140"/>
    </source>
</evidence>
<feature type="non-terminal residue" evidence="1">
    <location>
        <position position="64"/>
    </location>
</feature>
<evidence type="ECO:0000313" key="1">
    <source>
        <dbReference type="EMBL" id="HIS92590.1"/>
    </source>
</evidence>
<dbReference type="EMBL" id="DVJN01000122">
    <property type="protein sequence ID" value="HIS92590.1"/>
    <property type="molecule type" value="Genomic_DNA"/>
</dbReference>
<reference evidence="1" key="1">
    <citation type="submission" date="2020-10" db="EMBL/GenBank/DDBJ databases">
        <authorList>
            <person name="Gilroy R."/>
        </authorList>
    </citation>
    <scope>NUCLEOTIDE SEQUENCE</scope>
    <source>
        <strain evidence="1">13766</strain>
    </source>
</reference>
<dbReference type="InterPro" id="IPR017938">
    <property type="entry name" value="Riboflavin_synthase-like_b-brl"/>
</dbReference>
<name>A0A9D1K615_9FIRM</name>
<protein>
    <submittedName>
        <fullName evidence="1">Dihydroorotate dehydrogenase electron transfer subunit</fullName>
    </submittedName>
</protein>
<organism evidence="1 2">
    <name type="scientific">Candidatus Alectryocaccomicrobium excrementavium</name>
    <dbReference type="NCBI Taxonomy" id="2840668"/>
    <lineage>
        <taxon>Bacteria</taxon>
        <taxon>Bacillati</taxon>
        <taxon>Bacillota</taxon>
        <taxon>Clostridia</taxon>
        <taxon>Candidatus Alectryocaccomicrobium</taxon>
    </lineage>
</organism>
<dbReference type="Proteomes" id="UP000824140">
    <property type="component" value="Unassembled WGS sequence"/>
</dbReference>